<dbReference type="EMBL" id="JAGQLJ010000109">
    <property type="protein sequence ID" value="MCA9381476.1"/>
    <property type="molecule type" value="Genomic_DNA"/>
</dbReference>
<accession>A0A955RGJ6</accession>
<dbReference type="AlphaFoldDB" id="A0A955RGJ6"/>
<dbReference type="Proteomes" id="UP000775877">
    <property type="component" value="Unassembled WGS sequence"/>
</dbReference>
<protein>
    <submittedName>
        <fullName evidence="1">Uncharacterized protein</fullName>
    </submittedName>
</protein>
<sequence>MESNRFFDTQDVTRTTTGVHFTSESKSSSIYARRELAEKEAQLESKRLERVRLFEEARANHKEEILANRSAETQESQALTRLDTEPILSSQDTTIATPTLDKKVVLDLFTGPTLIGIGIEHPQIKQLIVDAKNHFVTTGNPLEVVLKTNMLDFKSVTYSARKLHTILSVFPTIKPVWDFEDNREQAIEA</sequence>
<organism evidence="1 2">
    <name type="scientific">Candidatus Dojkabacteria bacterium</name>
    <dbReference type="NCBI Taxonomy" id="2099670"/>
    <lineage>
        <taxon>Bacteria</taxon>
        <taxon>Candidatus Dojkabacteria</taxon>
    </lineage>
</organism>
<reference evidence="1" key="2">
    <citation type="journal article" date="2021" name="Microbiome">
        <title>Successional dynamics and alternative stable states in a saline activated sludge microbial community over 9 years.</title>
        <authorList>
            <person name="Wang Y."/>
            <person name="Ye J."/>
            <person name="Ju F."/>
            <person name="Liu L."/>
            <person name="Boyd J.A."/>
            <person name="Deng Y."/>
            <person name="Parks D.H."/>
            <person name="Jiang X."/>
            <person name="Yin X."/>
            <person name="Woodcroft B.J."/>
            <person name="Tyson G.W."/>
            <person name="Hugenholtz P."/>
            <person name="Polz M.F."/>
            <person name="Zhang T."/>
        </authorList>
    </citation>
    <scope>NUCLEOTIDE SEQUENCE</scope>
    <source>
        <strain evidence="1">HKST-UBA13</strain>
    </source>
</reference>
<comment type="caution">
    <text evidence="1">The sequence shown here is derived from an EMBL/GenBank/DDBJ whole genome shotgun (WGS) entry which is preliminary data.</text>
</comment>
<reference evidence="1" key="1">
    <citation type="submission" date="2020-04" db="EMBL/GenBank/DDBJ databases">
        <authorList>
            <person name="Zhang T."/>
        </authorList>
    </citation>
    <scope>NUCLEOTIDE SEQUENCE</scope>
    <source>
        <strain evidence="1">HKST-UBA13</strain>
    </source>
</reference>
<name>A0A955RGJ6_9BACT</name>
<proteinExistence type="predicted"/>
<gene>
    <name evidence="1" type="ORF">KC678_04380</name>
</gene>
<evidence type="ECO:0000313" key="2">
    <source>
        <dbReference type="Proteomes" id="UP000775877"/>
    </source>
</evidence>
<evidence type="ECO:0000313" key="1">
    <source>
        <dbReference type="EMBL" id="MCA9381476.1"/>
    </source>
</evidence>